<protein>
    <submittedName>
        <fullName evidence="2">Uncharacterized protein</fullName>
    </submittedName>
</protein>
<gene>
    <name evidence="2" type="ORF">KR093_008079</name>
</gene>
<feature type="compositionally biased region" description="Basic and acidic residues" evidence="1">
    <location>
        <begin position="96"/>
        <end position="120"/>
    </location>
</feature>
<evidence type="ECO:0000256" key="1">
    <source>
        <dbReference type="SAM" id="MobiDB-lite"/>
    </source>
</evidence>
<sequence>MFKLKCIFAWTKYYKWFWAQLCNRLKMSFSLKLQAQEQAMQLEQRHEHCGETPEAEQRRLAHNARRRERLKNESAIEGDIRRAAFADYQRQRRAKEKPDQHATRLAQERERYRIDKESGKQRKKSLIKVEE</sequence>
<organism evidence="2 3">
    <name type="scientific">Drosophila rubida</name>
    <dbReference type="NCBI Taxonomy" id="30044"/>
    <lineage>
        <taxon>Eukaryota</taxon>
        <taxon>Metazoa</taxon>
        <taxon>Ecdysozoa</taxon>
        <taxon>Arthropoda</taxon>
        <taxon>Hexapoda</taxon>
        <taxon>Insecta</taxon>
        <taxon>Pterygota</taxon>
        <taxon>Neoptera</taxon>
        <taxon>Endopterygota</taxon>
        <taxon>Diptera</taxon>
        <taxon>Brachycera</taxon>
        <taxon>Muscomorpha</taxon>
        <taxon>Ephydroidea</taxon>
        <taxon>Drosophilidae</taxon>
        <taxon>Drosophila</taxon>
    </lineage>
</organism>
<dbReference type="AlphaFoldDB" id="A0AAD4PQE4"/>
<dbReference type="Proteomes" id="UP001200034">
    <property type="component" value="Unassembled WGS sequence"/>
</dbReference>
<comment type="caution">
    <text evidence="2">The sequence shown here is derived from an EMBL/GenBank/DDBJ whole genome shotgun (WGS) entry which is preliminary data.</text>
</comment>
<dbReference type="EMBL" id="JAJJHW010000095">
    <property type="protein sequence ID" value="KAH8387596.1"/>
    <property type="molecule type" value="Genomic_DNA"/>
</dbReference>
<evidence type="ECO:0000313" key="2">
    <source>
        <dbReference type="EMBL" id="KAH8387596.1"/>
    </source>
</evidence>
<name>A0AAD4PQE4_9MUSC</name>
<proteinExistence type="predicted"/>
<keyword evidence="3" id="KW-1185">Reference proteome</keyword>
<accession>A0AAD4PQE4</accession>
<reference evidence="2" key="1">
    <citation type="journal article" date="2021" name="Mol. Ecol. Resour.">
        <title>Phylogenomic analyses of the genus Drosophila reveals genomic signals of climate adaptation.</title>
        <authorList>
            <person name="Li F."/>
            <person name="Rane R.V."/>
            <person name="Luria V."/>
            <person name="Xiong Z."/>
            <person name="Chen J."/>
            <person name="Li Z."/>
            <person name="Catullo R.A."/>
            <person name="Griffin P.C."/>
            <person name="Schiffer M."/>
            <person name="Pearce S."/>
            <person name="Lee S.F."/>
            <person name="McElroy K."/>
            <person name="Stocker A."/>
            <person name="Shirriffs J."/>
            <person name="Cockerell F."/>
            <person name="Coppin C."/>
            <person name="Sgro C.M."/>
            <person name="Karger A."/>
            <person name="Cain J.W."/>
            <person name="Weber J.A."/>
            <person name="Santpere G."/>
            <person name="Kirschner M.W."/>
            <person name="Hoffmann A.A."/>
            <person name="Oakeshott J.G."/>
            <person name="Zhang G."/>
        </authorList>
    </citation>
    <scope>NUCLEOTIDE SEQUENCE</scope>
    <source>
        <strain evidence="2">BGI-SZ-2011g</strain>
    </source>
</reference>
<feature type="compositionally biased region" description="Basic residues" evidence="1">
    <location>
        <begin position="121"/>
        <end position="131"/>
    </location>
</feature>
<feature type="region of interest" description="Disordered" evidence="1">
    <location>
        <begin position="89"/>
        <end position="131"/>
    </location>
</feature>
<evidence type="ECO:0000313" key="3">
    <source>
        <dbReference type="Proteomes" id="UP001200034"/>
    </source>
</evidence>